<dbReference type="Proteomes" id="UP001175227">
    <property type="component" value="Unassembled WGS sequence"/>
</dbReference>
<sequence>MSPELEQTLALLSSHRSVLGYMLLSRGHPTSIIRHSGVVFDGEQGKKYAGVISRIVETAQVGLEEISGGDSDAVSTATLLCGFLRLRTKRHEIMISPDDRYLLAVLHDPAT</sequence>
<reference evidence="1" key="1">
    <citation type="submission" date="2023-06" db="EMBL/GenBank/DDBJ databases">
        <authorList>
            <consortium name="Lawrence Berkeley National Laboratory"/>
            <person name="Ahrendt S."/>
            <person name="Sahu N."/>
            <person name="Indic B."/>
            <person name="Wong-Bajracharya J."/>
            <person name="Merenyi Z."/>
            <person name="Ke H.-M."/>
            <person name="Monk M."/>
            <person name="Kocsube S."/>
            <person name="Drula E."/>
            <person name="Lipzen A."/>
            <person name="Balint B."/>
            <person name="Henrissat B."/>
            <person name="Andreopoulos B."/>
            <person name="Martin F.M."/>
            <person name="Harder C.B."/>
            <person name="Rigling D."/>
            <person name="Ford K.L."/>
            <person name="Foster G.D."/>
            <person name="Pangilinan J."/>
            <person name="Papanicolaou A."/>
            <person name="Barry K."/>
            <person name="LaButti K."/>
            <person name="Viragh M."/>
            <person name="Koriabine M."/>
            <person name="Yan M."/>
            <person name="Riley R."/>
            <person name="Champramary S."/>
            <person name="Plett K.L."/>
            <person name="Tsai I.J."/>
            <person name="Slot J."/>
            <person name="Sipos G."/>
            <person name="Plett J."/>
            <person name="Nagy L.G."/>
            <person name="Grigoriev I.V."/>
        </authorList>
    </citation>
    <scope>NUCLEOTIDE SEQUENCE</scope>
    <source>
        <strain evidence="1">ICMP 16352</strain>
    </source>
</reference>
<proteinExistence type="predicted"/>
<dbReference type="EMBL" id="JAUEPR010000033">
    <property type="protein sequence ID" value="KAK0473370.1"/>
    <property type="molecule type" value="Genomic_DNA"/>
</dbReference>
<name>A0AA39UC76_9AGAR</name>
<accession>A0AA39UC76</accession>
<keyword evidence="2" id="KW-1185">Reference proteome</keyword>
<evidence type="ECO:0008006" key="3">
    <source>
        <dbReference type="Google" id="ProtNLM"/>
    </source>
</evidence>
<gene>
    <name evidence="1" type="ORF">IW261DRAFT_1504010</name>
</gene>
<dbReference type="Gene3D" id="3.30.450.30">
    <property type="entry name" value="Dynein light chain 2a, cytoplasmic"/>
    <property type="match status" value="1"/>
</dbReference>
<evidence type="ECO:0000313" key="2">
    <source>
        <dbReference type="Proteomes" id="UP001175227"/>
    </source>
</evidence>
<comment type="caution">
    <text evidence="1">The sequence shown here is derived from an EMBL/GenBank/DDBJ whole genome shotgun (WGS) entry which is preliminary data.</text>
</comment>
<dbReference type="PANTHER" id="PTHR10779">
    <property type="entry name" value="DYNEIN LIGHT CHAIN ROADBLOCK"/>
    <property type="match status" value="1"/>
</dbReference>
<organism evidence="1 2">
    <name type="scientific">Armillaria novae-zelandiae</name>
    <dbReference type="NCBI Taxonomy" id="153914"/>
    <lineage>
        <taxon>Eukaryota</taxon>
        <taxon>Fungi</taxon>
        <taxon>Dikarya</taxon>
        <taxon>Basidiomycota</taxon>
        <taxon>Agaricomycotina</taxon>
        <taxon>Agaricomycetes</taxon>
        <taxon>Agaricomycetidae</taxon>
        <taxon>Agaricales</taxon>
        <taxon>Marasmiineae</taxon>
        <taxon>Physalacriaceae</taxon>
        <taxon>Armillaria</taxon>
    </lineage>
</organism>
<evidence type="ECO:0000313" key="1">
    <source>
        <dbReference type="EMBL" id="KAK0473370.1"/>
    </source>
</evidence>
<dbReference type="AlphaFoldDB" id="A0AA39UC76"/>
<dbReference type="SUPFAM" id="SSF103196">
    <property type="entry name" value="Roadblock/LC7 domain"/>
    <property type="match status" value="1"/>
</dbReference>
<protein>
    <recommendedName>
        <fullName evidence="3">Roadblock/LAMTOR2 domain-containing protein</fullName>
    </recommendedName>
</protein>